<feature type="region of interest" description="Disordered" evidence="1">
    <location>
        <begin position="28"/>
        <end position="51"/>
    </location>
</feature>
<evidence type="ECO:0000313" key="3">
    <source>
        <dbReference type="Proteomes" id="UP000315689"/>
    </source>
</evidence>
<name>A0A554LI11_9BACT</name>
<dbReference type="InterPro" id="IPR010985">
    <property type="entry name" value="Ribbon_hlx_hlx"/>
</dbReference>
<protein>
    <submittedName>
        <fullName evidence="2">Uncharacterized protein</fullName>
    </submittedName>
</protein>
<evidence type="ECO:0000313" key="2">
    <source>
        <dbReference type="EMBL" id="TSC92502.1"/>
    </source>
</evidence>
<dbReference type="Proteomes" id="UP000315689">
    <property type="component" value="Unassembled WGS sequence"/>
</dbReference>
<dbReference type="SUPFAM" id="SSF47598">
    <property type="entry name" value="Ribbon-helix-helix"/>
    <property type="match status" value="1"/>
</dbReference>
<dbReference type="EMBL" id="VMGK01000023">
    <property type="protein sequence ID" value="TSC92502.1"/>
    <property type="molecule type" value="Genomic_DNA"/>
</dbReference>
<accession>A0A554LI11</accession>
<comment type="caution">
    <text evidence="2">The sequence shown here is derived from an EMBL/GenBank/DDBJ whole genome shotgun (WGS) entry which is preliminary data.</text>
</comment>
<dbReference type="Gene3D" id="1.10.1220.10">
    <property type="entry name" value="Met repressor-like"/>
    <property type="match status" value="1"/>
</dbReference>
<proteinExistence type="predicted"/>
<organism evidence="2 3">
    <name type="scientific">Candidatus Berkelbacteria bacterium Licking1014_7</name>
    <dbReference type="NCBI Taxonomy" id="2017147"/>
    <lineage>
        <taxon>Bacteria</taxon>
        <taxon>Candidatus Berkelbacteria</taxon>
    </lineage>
</organism>
<evidence type="ECO:0000256" key="1">
    <source>
        <dbReference type="SAM" id="MobiDB-lite"/>
    </source>
</evidence>
<gene>
    <name evidence="2" type="ORF">CEN89_639</name>
</gene>
<dbReference type="InterPro" id="IPR013321">
    <property type="entry name" value="Arc_rbn_hlx_hlx"/>
</dbReference>
<reference evidence="2 3" key="1">
    <citation type="submission" date="2017-07" db="EMBL/GenBank/DDBJ databases">
        <title>Mechanisms for carbon and nitrogen cycling indicate functional differentiation within the Candidate Phyla Radiation.</title>
        <authorList>
            <person name="Danczak R.E."/>
            <person name="Johnston M.D."/>
            <person name="Kenah C."/>
            <person name="Slattery M."/>
            <person name="Wrighton K.C."/>
            <person name="Wilkins M.J."/>
        </authorList>
    </citation>
    <scope>NUCLEOTIDE SEQUENCE [LARGE SCALE GENOMIC DNA]</scope>
    <source>
        <strain evidence="2">Licking1014_7</strain>
    </source>
</reference>
<dbReference type="GO" id="GO:0006355">
    <property type="term" value="P:regulation of DNA-templated transcription"/>
    <property type="evidence" value="ECO:0007669"/>
    <property type="project" value="InterPro"/>
</dbReference>
<sequence length="93" mass="10246">MKHLWKILIATVVTLVLAIIPIVTLAGASNDGDATTTRTPRSRKQGGKMTEKTTIRNLDRELFKQARIQALKDGKTLGAWVNEAIASYLKKAK</sequence>
<dbReference type="AlphaFoldDB" id="A0A554LI11"/>